<sequence>MTCFVENHAGSTQWDYIVRIRECLDRLDNHVGGNPWAGCMFRPYASAWANFVLHNSPPILGVDIEAIEGGEVVGATGLELLESEVSNVHGDNAEAEDDSTILYSDLEDDLDEWDTEDDEALDGDNAEVEDDSTILYSDLEDDLDEWDTEDDEALDGDNI</sequence>
<comment type="caution">
    <text evidence="2">The sequence shown here is derived from an EMBL/GenBank/DDBJ whole genome shotgun (WGS) entry which is preliminary data.</text>
</comment>
<evidence type="ECO:0000313" key="2">
    <source>
        <dbReference type="EMBL" id="KAL0631594.1"/>
    </source>
</evidence>
<organism evidence="2 3">
    <name type="scientific">Discina gigas</name>
    <dbReference type="NCBI Taxonomy" id="1032678"/>
    <lineage>
        <taxon>Eukaryota</taxon>
        <taxon>Fungi</taxon>
        <taxon>Dikarya</taxon>
        <taxon>Ascomycota</taxon>
        <taxon>Pezizomycotina</taxon>
        <taxon>Pezizomycetes</taxon>
        <taxon>Pezizales</taxon>
        <taxon>Discinaceae</taxon>
        <taxon>Discina</taxon>
    </lineage>
</organism>
<name>A0ABR3G6P4_9PEZI</name>
<gene>
    <name evidence="2" type="ORF">Q9L58_009537</name>
</gene>
<protein>
    <submittedName>
        <fullName evidence="2">Uncharacterized protein</fullName>
    </submittedName>
</protein>
<dbReference type="Proteomes" id="UP001447188">
    <property type="component" value="Unassembled WGS sequence"/>
</dbReference>
<dbReference type="EMBL" id="JBBBZM010000231">
    <property type="protein sequence ID" value="KAL0631594.1"/>
    <property type="molecule type" value="Genomic_DNA"/>
</dbReference>
<evidence type="ECO:0000313" key="3">
    <source>
        <dbReference type="Proteomes" id="UP001447188"/>
    </source>
</evidence>
<feature type="region of interest" description="Disordered" evidence="1">
    <location>
        <begin position="116"/>
        <end position="159"/>
    </location>
</feature>
<reference evidence="2 3" key="1">
    <citation type="submission" date="2024-02" db="EMBL/GenBank/DDBJ databases">
        <title>Discinaceae phylogenomics.</title>
        <authorList>
            <person name="Dirks A.C."/>
            <person name="James T.Y."/>
        </authorList>
    </citation>
    <scope>NUCLEOTIDE SEQUENCE [LARGE SCALE GENOMIC DNA]</scope>
    <source>
        <strain evidence="2 3">ACD0624</strain>
    </source>
</reference>
<evidence type="ECO:0000256" key="1">
    <source>
        <dbReference type="SAM" id="MobiDB-lite"/>
    </source>
</evidence>
<keyword evidence="3" id="KW-1185">Reference proteome</keyword>
<proteinExistence type="predicted"/>
<accession>A0ABR3G6P4</accession>